<comment type="caution">
    <text evidence="2">The sequence shown here is derived from an EMBL/GenBank/DDBJ whole genome shotgun (WGS) entry which is preliminary data.</text>
</comment>
<evidence type="ECO:0000313" key="3">
    <source>
        <dbReference type="Proteomes" id="UP001549363"/>
    </source>
</evidence>
<keyword evidence="1" id="KW-0812">Transmembrane</keyword>
<keyword evidence="1" id="KW-0472">Membrane</keyword>
<keyword evidence="1" id="KW-1133">Transmembrane helix</keyword>
<evidence type="ECO:0000256" key="1">
    <source>
        <dbReference type="SAM" id="Phobius"/>
    </source>
</evidence>
<name>A0ABV2PFN6_9BACI</name>
<feature type="transmembrane region" description="Helical" evidence="1">
    <location>
        <begin position="6"/>
        <end position="23"/>
    </location>
</feature>
<dbReference type="Proteomes" id="UP001549363">
    <property type="component" value="Unassembled WGS sequence"/>
</dbReference>
<feature type="transmembrane region" description="Helical" evidence="1">
    <location>
        <begin position="30"/>
        <end position="50"/>
    </location>
</feature>
<gene>
    <name evidence="2" type="ORF">ABIA69_000858</name>
</gene>
<accession>A0ABV2PFN6</accession>
<reference evidence="2 3" key="1">
    <citation type="submission" date="2024-06" db="EMBL/GenBank/DDBJ databases">
        <title>Sorghum-associated microbial communities from plants grown in Nebraska, USA.</title>
        <authorList>
            <person name="Schachtman D."/>
        </authorList>
    </citation>
    <scope>NUCLEOTIDE SEQUENCE [LARGE SCALE GENOMIC DNA]</scope>
    <source>
        <strain evidence="2 3">736</strain>
    </source>
</reference>
<sequence>MFITLGILICASLIAYFVLPPLMKKRETKTIIAFSILLVIGTALNIALTLNVPLPSPADWIAFIFKPIRESIIRLFQ</sequence>
<proteinExistence type="predicted"/>
<dbReference type="EMBL" id="JBEPSB010000002">
    <property type="protein sequence ID" value="MET4559715.1"/>
    <property type="molecule type" value="Genomic_DNA"/>
</dbReference>
<keyword evidence="3" id="KW-1185">Reference proteome</keyword>
<dbReference type="RefSeq" id="WP_354471018.1">
    <property type="nucleotide sequence ID" value="NZ_JBEPSB010000002.1"/>
</dbReference>
<evidence type="ECO:0000313" key="2">
    <source>
        <dbReference type="EMBL" id="MET4559715.1"/>
    </source>
</evidence>
<organism evidence="2 3">
    <name type="scientific">Lysinibacillus parviboronicapiens</name>
    <dbReference type="NCBI Taxonomy" id="436516"/>
    <lineage>
        <taxon>Bacteria</taxon>
        <taxon>Bacillati</taxon>
        <taxon>Bacillota</taxon>
        <taxon>Bacilli</taxon>
        <taxon>Bacillales</taxon>
        <taxon>Bacillaceae</taxon>
        <taxon>Lysinibacillus</taxon>
    </lineage>
</organism>
<protein>
    <submittedName>
        <fullName evidence="2">Tellurium resistance membrane protein TerC</fullName>
    </submittedName>
</protein>